<protein>
    <submittedName>
        <fullName evidence="1">Aminotransferase class IV</fullName>
    </submittedName>
</protein>
<evidence type="ECO:0000313" key="1">
    <source>
        <dbReference type="EMBL" id="GAA2215292.1"/>
    </source>
</evidence>
<evidence type="ECO:0000313" key="2">
    <source>
        <dbReference type="Proteomes" id="UP001499843"/>
    </source>
</evidence>
<keyword evidence="1" id="KW-0032">Aminotransferase</keyword>
<keyword evidence="2" id="KW-1185">Reference proteome</keyword>
<dbReference type="Pfam" id="PF01063">
    <property type="entry name" value="Aminotran_4"/>
    <property type="match status" value="1"/>
</dbReference>
<accession>A0ABN3D0I1</accession>
<dbReference type="EMBL" id="BAAAQX010000049">
    <property type="protein sequence ID" value="GAA2215292.1"/>
    <property type="molecule type" value="Genomic_DNA"/>
</dbReference>
<gene>
    <name evidence="1" type="ORF">GCM10009850_107590</name>
</gene>
<dbReference type="RefSeq" id="WP_344493923.1">
    <property type="nucleotide sequence ID" value="NZ_BAAAQX010000049.1"/>
</dbReference>
<comment type="caution">
    <text evidence="1">The sequence shown here is derived from an EMBL/GenBank/DDBJ whole genome shotgun (WGS) entry which is preliminary data.</text>
</comment>
<dbReference type="InterPro" id="IPR001544">
    <property type="entry name" value="Aminotrans_IV"/>
</dbReference>
<name>A0ABN3D0I1_9ACTN</name>
<dbReference type="SUPFAM" id="SSF56752">
    <property type="entry name" value="D-aminoacid aminotransferase-like PLP-dependent enzymes"/>
    <property type="match status" value="1"/>
</dbReference>
<dbReference type="Proteomes" id="UP001499843">
    <property type="component" value="Unassembled WGS sequence"/>
</dbReference>
<dbReference type="GO" id="GO:0008483">
    <property type="term" value="F:transaminase activity"/>
    <property type="evidence" value="ECO:0007669"/>
    <property type="project" value="UniProtKB-KW"/>
</dbReference>
<organism evidence="1 2">
    <name type="scientific">Nonomuraea monospora</name>
    <dbReference type="NCBI Taxonomy" id="568818"/>
    <lineage>
        <taxon>Bacteria</taxon>
        <taxon>Bacillati</taxon>
        <taxon>Actinomycetota</taxon>
        <taxon>Actinomycetes</taxon>
        <taxon>Streptosporangiales</taxon>
        <taxon>Streptosporangiaceae</taxon>
        <taxon>Nonomuraea</taxon>
    </lineage>
</organism>
<dbReference type="Gene3D" id="3.20.10.10">
    <property type="entry name" value="D-amino Acid Aminotransferase, subunit A, domain 2"/>
    <property type="match status" value="1"/>
</dbReference>
<dbReference type="InterPro" id="IPR036038">
    <property type="entry name" value="Aminotransferase-like"/>
</dbReference>
<proteinExistence type="predicted"/>
<sequence length="257" mass="28072">MISVFAGGEFVAGEPIDDDLLVADSWLVADGAVRFLDDHGRRFRAACEAAALSGDLVAAMWRAAVAALPRDGVWFPRVELSACGELRFRLRTAPARGEPLAVWVRPPGDPRRVPHVKGPDLPTLARLREDARRHGAHEALITAADGRVVEGATTSLLWWEGDTLCVPPSELPALPGVTTARLQRRAAELGIPVIHRRRRPQDLAGRETWLVNALHGIRPVRRWVAPEILHPGPAEKAPSWQAWLAEQAAPLPSRPAQ</sequence>
<keyword evidence="1" id="KW-0808">Transferase</keyword>
<dbReference type="InterPro" id="IPR043132">
    <property type="entry name" value="BCAT-like_C"/>
</dbReference>
<reference evidence="1 2" key="1">
    <citation type="journal article" date="2019" name="Int. J. Syst. Evol. Microbiol.">
        <title>The Global Catalogue of Microorganisms (GCM) 10K type strain sequencing project: providing services to taxonomists for standard genome sequencing and annotation.</title>
        <authorList>
            <consortium name="The Broad Institute Genomics Platform"/>
            <consortium name="The Broad Institute Genome Sequencing Center for Infectious Disease"/>
            <person name="Wu L."/>
            <person name="Ma J."/>
        </authorList>
    </citation>
    <scope>NUCLEOTIDE SEQUENCE [LARGE SCALE GENOMIC DNA]</scope>
    <source>
        <strain evidence="1 2">JCM 16114</strain>
    </source>
</reference>